<sequence>MESLPSLETVFEALNALFHNPDTTGKEKASVWLGELQRSVFAWQISDQLLQLNRDVESCYFAAQTMRTKIQYAFHELPQDSWESLRDSLMNHCMKITQDTPHAITTQLCLALADLALQMSTWKGAASDLMQKFGNDVTHWHFLLELITVLPEEINSRSLRLGANRRNEVTEELVECCPVMVHLLTAILESGSTNSHLEAKVFRCLGSWFSVYAVPESVIINSKLLSSPFDALRNKDCESHLHEAATDCICAALYASEDITRNPTLVQALIQGVLTLLDPYHMSVATEDLDKSINYCRVFTEMAESLLDAILSSPNQGFGDLTTLELLLTCVGHHQYEVAEITFNFWYRLSEILYQRNEKPVDDIFKPYVQRLIVSLCKHCEYDSDHMFEALKASSTSWTASESALYVMTAVAKNIIRKPRSGALKEPVLLPYGCLSVFGRGEGGPWTWLSISDSRQLIYTCDI</sequence>
<dbReference type="InterPro" id="IPR001494">
    <property type="entry name" value="Importin-beta_N"/>
</dbReference>
<keyword evidence="4" id="KW-1185">Reference proteome</keyword>
<name>A0AAD9N7A8_9ANNE</name>
<dbReference type="EMBL" id="JAODUP010000146">
    <property type="protein sequence ID" value="KAK2159787.1"/>
    <property type="molecule type" value="Genomic_DNA"/>
</dbReference>
<protein>
    <recommendedName>
        <fullName evidence="5">Transportin-3</fullName>
    </recommendedName>
</protein>
<dbReference type="InterPro" id="IPR051345">
    <property type="entry name" value="Importin_beta-like_NTR"/>
</dbReference>
<dbReference type="SUPFAM" id="SSF48371">
    <property type="entry name" value="ARM repeat"/>
    <property type="match status" value="1"/>
</dbReference>
<dbReference type="InterPro" id="IPR016024">
    <property type="entry name" value="ARM-type_fold"/>
</dbReference>
<evidence type="ECO:0000259" key="2">
    <source>
        <dbReference type="Pfam" id="PF08389"/>
    </source>
</evidence>
<evidence type="ECO:0008006" key="5">
    <source>
        <dbReference type="Google" id="ProtNLM"/>
    </source>
</evidence>
<dbReference type="PANTHER" id="PTHR12363">
    <property type="entry name" value="TRANSPORTIN 3 AND IMPORTIN 13"/>
    <property type="match status" value="1"/>
</dbReference>
<feature type="domain" description="Exportin-1/Importin-beta-like" evidence="2">
    <location>
        <begin position="101"/>
        <end position="249"/>
    </location>
</feature>
<dbReference type="InterPro" id="IPR057941">
    <property type="entry name" value="TPR_TNPO3_IPO13_2nd"/>
</dbReference>
<dbReference type="GO" id="GO:0006606">
    <property type="term" value="P:protein import into nucleus"/>
    <property type="evidence" value="ECO:0007669"/>
    <property type="project" value="TreeGrafter"/>
</dbReference>
<evidence type="ECO:0000313" key="4">
    <source>
        <dbReference type="Proteomes" id="UP001208570"/>
    </source>
</evidence>
<evidence type="ECO:0000259" key="1">
    <source>
        <dbReference type="Pfam" id="PF03810"/>
    </source>
</evidence>
<dbReference type="Proteomes" id="UP001208570">
    <property type="component" value="Unassembled WGS sequence"/>
</dbReference>
<dbReference type="AlphaFoldDB" id="A0AAD9N7A8"/>
<proteinExistence type="predicted"/>
<evidence type="ECO:0000313" key="3">
    <source>
        <dbReference type="EMBL" id="KAK2159787.1"/>
    </source>
</evidence>
<gene>
    <name evidence="3" type="ORF">LSH36_146g03000</name>
</gene>
<dbReference type="Gene3D" id="1.25.10.10">
    <property type="entry name" value="Leucine-rich Repeat Variant"/>
    <property type="match status" value="1"/>
</dbReference>
<dbReference type="PANTHER" id="PTHR12363:SF42">
    <property type="entry name" value="TRANSPORTIN-3"/>
    <property type="match status" value="1"/>
</dbReference>
<dbReference type="Pfam" id="PF24138">
    <property type="entry name" value="TPR_TNPO3_IPO13_2nd"/>
    <property type="match status" value="1"/>
</dbReference>
<accession>A0AAD9N7A8</accession>
<dbReference type="GO" id="GO:0005737">
    <property type="term" value="C:cytoplasm"/>
    <property type="evidence" value="ECO:0007669"/>
    <property type="project" value="TreeGrafter"/>
</dbReference>
<organism evidence="3 4">
    <name type="scientific">Paralvinella palmiformis</name>
    <dbReference type="NCBI Taxonomy" id="53620"/>
    <lineage>
        <taxon>Eukaryota</taxon>
        <taxon>Metazoa</taxon>
        <taxon>Spiralia</taxon>
        <taxon>Lophotrochozoa</taxon>
        <taxon>Annelida</taxon>
        <taxon>Polychaeta</taxon>
        <taxon>Sedentaria</taxon>
        <taxon>Canalipalpata</taxon>
        <taxon>Terebellida</taxon>
        <taxon>Terebelliformia</taxon>
        <taxon>Alvinellidae</taxon>
        <taxon>Paralvinella</taxon>
    </lineage>
</organism>
<feature type="domain" description="Importin N-terminal" evidence="1">
    <location>
        <begin position="31"/>
        <end position="93"/>
    </location>
</feature>
<dbReference type="InterPro" id="IPR013598">
    <property type="entry name" value="Exportin-1/Importin-b-like"/>
</dbReference>
<dbReference type="InterPro" id="IPR011989">
    <property type="entry name" value="ARM-like"/>
</dbReference>
<dbReference type="Pfam" id="PF03810">
    <property type="entry name" value="IBN_N"/>
    <property type="match status" value="1"/>
</dbReference>
<dbReference type="GO" id="GO:0031267">
    <property type="term" value="F:small GTPase binding"/>
    <property type="evidence" value="ECO:0007669"/>
    <property type="project" value="InterPro"/>
</dbReference>
<dbReference type="Pfam" id="PF08389">
    <property type="entry name" value="Xpo1"/>
    <property type="match status" value="1"/>
</dbReference>
<comment type="caution">
    <text evidence="3">The sequence shown here is derived from an EMBL/GenBank/DDBJ whole genome shotgun (WGS) entry which is preliminary data.</text>
</comment>
<reference evidence="3" key="1">
    <citation type="journal article" date="2023" name="Mol. Biol. Evol.">
        <title>Third-Generation Sequencing Reveals the Adaptive Role of the Epigenome in Three Deep-Sea Polychaetes.</title>
        <authorList>
            <person name="Perez M."/>
            <person name="Aroh O."/>
            <person name="Sun Y."/>
            <person name="Lan Y."/>
            <person name="Juniper S.K."/>
            <person name="Young C.R."/>
            <person name="Angers B."/>
            <person name="Qian P.Y."/>
        </authorList>
    </citation>
    <scope>NUCLEOTIDE SEQUENCE</scope>
    <source>
        <strain evidence="3">P08H-3</strain>
    </source>
</reference>